<dbReference type="GO" id="GO:0046872">
    <property type="term" value="F:metal ion binding"/>
    <property type="evidence" value="ECO:0007669"/>
    <property type="project" value="UniProtKB-KW"/>
</dbReference>
<organism evidence="12 13">
    <name type="scientific">Steinernema hermaphroditum</name>
    <dbReference type="NCBI Taxonomy" id="289476"/>
    <lineage>
        <taxon>Eukaryota</taxon>
        <taxon>Metazoa</taxon>
        <taxon>Ecdysozoa</taxon>
        <taxon>Nematoda</taxon>
        <taxon>Chromadorea</taxon>
        <taxon>Rhabditida</taxon>
        <taxon>Tylenchina</taxon>
        <taxon>Panagrolaimomorpha</taxon>
        <taxon>Strongyloidoidea</taxon>
        <taxon>Steinernematidae</taxon>
        <taxon>Steinernema</taxon>
    </lineage>
</organism>
<dbReference type="SUPFAM" id="SSF55729">
    <property type="entry name" value="Acyl-CoA N-acyltransferases (Nat)"/>
    <property type="match status" value="1"/>
</dbReference>
<dbReference type="InterPro" id="IPR014883">
    <property type="entry name" value="VRR_NUC"/>
</dbReference>
<feature type="compositionally biased region" description="Polar residues" evidence="9">
    <location>
        <begin position="878"/>
        <end position="888"/>
    </location>
</feature>
<evidence type="ECO:0000256" key="9">
    <source>
        <dbReference type="SAM" id="MobiDB-lite"/>
    </source>
</evidence>
<evidence type="ECO:0000256" key="6">
    <source>
        <dbReference type="ARBA" id="ARBA00022842"/>
    </source>
</evidence>
<dbReference type="EMBL" id="JAUCMV010000003">
    <property type="protein sequence ID" value="KAK0410764.1"/>
    <property type="molecule type" value="Genomic_DNA"/>
</dbReference>
<dbReference type="Pfam" id="PF08774">
    <property type="entry name" value="VRR_NUC"/>
    <property type="match status" value="1"/>
</dbReference>
<sequence>MRSASVSAESSFHISLERAIDDYRGPETVVKNGTAVPGFLVDAFTFLEKHKYYEQEGVFRKEGAKSRMGCLNLVALGDHTLGGIKDLQVIDVCCLVKKFLRSLDNPLLHNLEQKLVSSTNAETVSAQDKVAIRMVLTLVSAMDSKVVTTLSYLMSKLYELLKHEDKTKMGATNLGSMFAPCLFGSQIPPSSVLRTTTKYQNKSKATAPMEAQKRNADRQSRVIEILIQNHSFIGPQGAVFVRKHLSKGSMHRQPMLVASTGPSYFGSTDRNALQDETKKEKRASSVVRMLKVLPKFRRSSSTNRRSSVESASSSGLPFPSLTSKLIQRRPSSHVVALTSTAPVLVDNNDEDVFKSGSFEESPPPLPNSLPPSVETSPATSENTVEYTGFKTVVSVNSLKNSESPDSISLCSHRSRRSSPRRYNVNASRPNRANRNLPLATDLVWPSPAMEPEEMSVRSIRTSRAASNASSNGSTSAYKRTSSSLKQTERRRLIKRNSTVSSTNSADSPSVENAVRSQVPHEDGQTKLSTKSKGERGARRHTAPIRLIQRNQPNTLKNGLDKKKVASVRRTNTVVYKANSDAVNDENSEQLDLNTETSRNNVGFDSLIRPKRFSRMKQRENNVIPMFLDVSDAMEGSELENPRLVDEVACCLSNTSRDSDSSRKTADDKHVFKEPLFIPKRFKSQQRKNEHLIEDDSEEWVRSAAAINQAVKQFIGTAMLARAFARQVAGKLCLICRKRVSHDSFQRHLNLCRVPEDDEECQVLVHLTAEDKRRQARENFVDLANCSPPLAPKQEDLCEPSTSAVNENTPTIPKVHPTPAKKIRVRTSSQKIQRTSKARNTKSRETSNVHAEANVNLNEASQSSDLETTHNRRRRSTRLSKVSAQSNADGVSEPRDAEVEPIPIKRERRSVESQVQRSAKRSIFPTGDVATLVKVETIIAEERVMCSLDEAHQQIVEALQKKADFYHSPTTSPQKKVLENNASNGVVTDLTTLGDSPSQQSPSYQLRFILRILHKVFCYFFRDTARATDFWSENLHQIAHFLHLSQNSQTLLTRLVLRKRRWLAVSRLNSKYTEIADDLTPLFKELTHCGLTESISPDNVSLTEALNLLQAHDIQGLCKNFKVDHRNGRLDLIKALLKKAKQKNVFGKDVESAILKKVVQNMGPTFRLRQETTRLFSAILTLYAPVQMDTVACWDDATLVLPQQLIFTMLNVQTKKAVYPAPLPCSSSAILSVFNGYPSLEDYVKAKENEQEMALSFSNGDYSSCISASDAAYGELQYRLNVDTDNNMISKHSSYPHCLRKYTDTWLLIRMVSHGIEALQRVKEYPRAVEMLEFLLTTEALIPFCPDSRGAWWDRLALNSDAHLKDKRKALLICQLGLKDDHVALKEKLLLQDRASKLDKKGEFPLVINVSEPKKVTINGVVLGKNLGDQRMNHFMLLDEDGVHRNHSVEDVALNHYLTTLGYMNGVHAEGSIWHTLFGLMFYDIIFDHSVEVAWLSELQDHPTDLNTRDFYHNRKSAFDSALLKLEISKDYSQWLPRMRTLFEEKHEEVNSEISWGIFSSFEQVKHFLDCCKPEMLAKIFKKFATDNRNNRSGFPDLTVWNAAKKSLAVVEVKGPNDRLSTKQRLWLDFFHANDVEAVVCHVVSLRELRMAESSALNPVEDAIEVLKRVGDLMPDNPAEEPPVVVGNKDVTHPQPTDEVLAPDSRITFHPYEGESVLPEIMKMMAKDLSEPYSIYTYRYFLHQWPDLCILAYDPIQEKCVGSVVCRAEGEPNCQRGYIAMLAVHEDYRRKGIASELVKQVVQVMQEEKKCIEVGLETEVTNANALKLYSKLGFIKESRMRNYYLNGVDAFKLKLPLPVPQFENQAQA</sequence>
<comment type="similarity">
    <text evidence="2 8">Belongs to the FAN1 family.</text>
</comment>
<evidence type="ECO:0000259" key="10">
    <source>
        <dbReference type="PROSITE" id="PS50238"/>
    </source>
</evidence>
<dbReference type="InterPro" id="IPR033315">
    <property type="entry name" value="Fan1-like"/>
</dbReference>
<dbReference type="Proteomes" id="UP001175271">
    <property type="component" value="Unassembled WGS sequence"/>
</dbReference>
<accession>A0AA39LVF2</accession>
<comment type="caution">
    <text evidence="12">The sequence shown here is derived from an EMBL/GenBank/DDBJ whole genome shotgun (WGS) entry which is preliminary data.</text>
</comment>
<evidence type="ECO:0000313" key="12">
    <source>
        <dbReference type="EMBL" id="KAK0410764.1"/>
    </source>
</evidence>
<dbReference type="InterPro" id="IPR000198">
    <property type="entry name" value="RhoGAP_dom"/>
</dbReference>
<evidence type="ECO:0000256" key="3">
    <source>
        <dbReference type="ARBA" id="ARBA00022722"/>
    </source>
</evidence>
<evidence type="ECO:0000256" key="4">
    <source>
        <dbReference type="ARBA" id="ARBA00022723"/>
    </source>
</evidence>
<dbReference type="SMART" id="SM00324">
    <property type="entry name" value="RhoGAP"/>
    <property type="match status" value="1"/>
</dbReference>
<protein>
    <recommendedName>
        <fullName evidence="8">Fanconi-associated nuclease</fullName>
        <ecNumber evidence="8">3.1.4.1</ecNumber>
    </recommendedName>
</protein>
<dbReference type="CDD" id="cd22326">
    <property type="entry name" value="FAN1-like"/>
    <property type="match status" value="1"/>
</dbReference>
<keyword evidence="8" id="KW-0234">DNA repair</keyword>
<keyword evidence="4 8" id="KW-0479">Metal-binding</keyword>
<feature type="region of interest" description="Disordered" evidence="9">
    <location>
        <begin position="400"/>
        <end position="434"/>
    </location>
</feature>
<reference evidence="12" key="1">
    <citation type="submission" date="2023-06" db="EMBL/GenBank/DDBJ databases">
        <title>Genomic analysis of the entomopathogenic nematode Steinernema hermaphroditum.</title>
        <authorList>
            <person name="Schwarz E.M."/>
            <person name="Heppert J.K."/>
            <person name="Baniya A."/>
            <person name="Schwartz H.T."/>
            <person name="Tan C.-H."/>
            <person name="Antoshechkin I."/>
            <person name="Sternberg P.W."/>
            <person name="Goodrich-Blair H."/>
            <person name="Dillman A.R."/>
        </authorList>
    </citation>
    <scope>NUCLEOTIDE SEQUENCE</scope>
    <source>
        <strain evidence="12">PS9179</strain>
        <tissue evidence="12">Whole animal</tissue>
    </source>
</reference>
<dbReference type="InterPro" id="IPR000182">
    <property type="entry name" value="GNAT_dom"/>
</dbReference>
<comment type="subcellular location">
    <subcellularLocation>
        <location evidence="8">Nucleus</location>
    </subcellularLocation>
</comment>
<dbReference type="EC" id="3.1.4.1" evidence="8"/>
<dbReference type="Pfam" id="PF21170">
    <property type="entry name" value="FAN1_TPR"/>
    <property type="match status" value="1"/>
</dbReference>
<feature type="compositionally biased region" description="Low complexity" evidence="9">
    <location>
        <begin position="299"/>
        <end position="314"/>
    </location>
</feature>
<comment type="function">
    <text evidence="8">Nuclease required for the repair of DNA interstrand cross-links (ICL). Acts as a 5'-3' exonuclease that anchors at a cut end of DNA and cleaves DNA successively at every third nucleotide, allowing to excise an ICL from one strand through flanking incisions.</text>
</comment>
<evidence type="ECO:0000256" key="7">
    <source>
        <dbReference type="ARBA" id="ARBA00023211"/>
    </source>
</evidence>
<keyword evidence="13" id="KW-1185">Reference proteome</keyword>
<dbReference type="GO" id="GO:0017108">
    <property type="term" value="F:5'-flap endonuclease activity"/>
    <property type="evidence" value="ECO:0007669"/>
    <property type="project" value="TreeGrafter"/>
</dbReference>
<keyword evidence="7 8" id="KW-0464">Manganese</keyword>
<proteinExistence type="inferred from homology"/>
<comment type="catalytic activity">
    <reaction evidence="1 8">
        <text>Hydrolytically removes 5'-nucleotides successively from the 3'-hydroxy termini of 3'-hydroxy-terminated oligonucleotides.</text>
        <dbReference type="EC" id="3.1.4.1"/>
    </reaction>
</comment>
<feature type="compositionally biased region" description="Polar residues" evidence="9">
    <location>
        <begin position="854"/>
        <end position="865"/>
    </location>
</feature>
<gene>
    <name evidence="12" type="ORF">QR680_005310</name>
</gene>
<feature type="region of interest" description="Disordered" evidence="9">
    <location>
        <begin position="352"/>
        <end position="382"/>
    </location>
</feature>
<keyword evidence="8" id="KW-0539">Nucleus</keyword>
<feature type="compositionally biased region" description="Polar residues" evidence="9">
    <location>
        <begin position="261"/>
        <end position="271"/>
    </location>
</feature>
<dbReference type="GO" id="GO:0005634">
    <property type="term" value="C:nucleus"/>
    <property type="evidence" value="ECO:0007669"/>
    <property type="project" value="UniProtKB-SubCell"/>
</dbReference>
<dbReference type="Pfam" id="PF00620">
    <property type="entry name" value="RhoGAP"/>
    <property type="match status" value="1"/>
</dbReference>
<dbReference type="Gene3D" id="3.40.1350.10">
    <property type="match status" value="1"/>
</dbReference>
<evidence type="ECO:0000259" key="11">
    <source>
        <dbReference type="PROSITE" id="PS51186"/>
    </source>
</evidence>
<dbReference type="GO" id="GO:0016747">
    <property type="term" value="F:acyltransferase activity, transferring groups other than amino-acyl groups"/>
    <property type="evidence" value="ECO:0007669"/>
    <property type="project" value="InterPro"/>
</dbReference>
<feature type="compositionally biased region" description="Polar residues" evidence="9">
    <location>
        <begin position="373"/>
        <end position="382"/>
    </location>
</feature>
<dbReference type="SMART" id="SM00990">
    <property type="entry name" value="VRR_NUC"/>
    <property type="match status" value="1"/>
</dbReference>
<feature type="region of interest" description="Disordered" evidence="9">
    <location>
        <begin position="297"/>
        <end position="320"/>
    </location>
</feature>
<dbReference type="GO" id="GO:0004528">
    <property type="term" value="F:phosphodiesterase I activity"/>
    <property type="evidence" value="ECO:0007669"/>
    <property type="project" value="UniProtKB-EC"/>
</dbReference>
<evidence type="ECO:0000256" key="8">
    <source>
        <dbReference type="RuleBase" id="RU365033"/>
    </source>
</evidence>
<feature type="compositionally biased region" description="Polar residues" evidence="9">
    <location>
        <begin position="424"/>
        <end position="433"/>
    </location>
</feature>
<feature type="region of interest" description="Disordered" evidence="9">
    <location>
        <begin position="795"/>
        <end position="898"/>
    </location>
</feature>
<dbReference type="InterPro" id="IPR049132">
    <property type="entry name" value="FAN1-like_euk"/>
</dbReference>
<dbReference type="PANTHER" id="PTHR15749:SF4">
    <property type="entry name" value="FANCONI-ASSOCIATED NUCLEASE 1"/>
    <property type="match status" value="1"/>
</dbReference>
<name>A0AA39LVF2_9BILA</name>
<keyword evidence="6 8" id="KW-0460">Magnesium</keyword>
<feature type="compositionally biased region" description="Basic and acidic residues" evidence="9">
    <location>
        <begin position="272"/>
        <end position="283"/>
    </location>
</feature>
<dbReference type="Gene3D" id="3.40.630.30">
    <property type="match status" value="1"/>
</dbReference>
<dbReference type="InterPro" id="IPR016181">
    <property type="entry name" value="Acyl_CoA_acyltransferase"/>
</dbReference>
<feature type="compositionally biased region" description="Low complexity" evidence="9">
    <location>
        <begin position="457"/>
        <end position="476"/>
    </location>
</feature>
<dbReference type="CDD" id="cd04301">
    <property type="entry name" value="NAT_SF"/>
    <property type="match status" value="1"/>
</dbReference>
<dbReference type="GO" id="GO:0007165">
    <property type="term" value="P:signal transduction"/>
    <property type="evidence" value="ECO:0007669"/>
    <property type="project" value="InterPro"/>
</dbReference>
<dbReference type="CDD" id="cd00159">
    <property type="entry name" value="RhoGAP"/>
    <property type="match status" value="1"/>
</dbReference>
<feature type="domain" description="Rho-GAP" evidence="10">
    <location>
        <begin position="14"/>
        <end position="234"/>
    </location>
</feature>
<dbReference type="InterPro" id="IPR011856">
    <property type="entry name" value="tRNA_endonuc-like_dom_sf"/>
</dbReference>
<dbReference type="PROSITE" id="PS50238">
    <property type="entry name" value="RHOGAP"/>
    <property type="match status" value="1"/>
</dbReference>
<dbReference type="GO" id="GO:0070336">
    <property type="term" value="F:flap-structured DNA binding"/>
    <property type="evidence" value="ECO:0007669"/>
    <property type="project" value="TreeGrafter"/>
</dbReference>
<dbReference type="Gene3D" id="1.10.555.10">
    <property type="entry name" value="Rho GTPase activation protein"/>
    <property type="match status" value="1"/>
</dbReference>
<dbReference type="GO" id="GO:0008409">
    <property type="term" value="F:5'-3' exonuclease activity"/>
    <property type="evidence" value="ECO:0007669"/>
    <property type="project" value="TreeGrafter"/>
</dbReference>
<evidence type="ECO:0000256" key="1">
    <source>
        <dbReference type="ARBA" id="ARBA00000983"/>
    </source>
</evidence>
<dbReference type="PANTHER" id="PTHR15749">
    <property type="entry name" value="FANCONI-ASSOCIATED NUCLEASE 1"/>
    <property type="match status" value="1"/>
</dbReference>
<comment type="cofactor">
    <cofactor evidence="8">
        <name>Mg(2+)</name>
        <dbReference type="ChEBI" id="CHEBI:18420"/>
    </cofactor>
    <cofactor evidence="8">
        <name>Mn(2+)</name>
        <dbReference type="ChEBI" id="CHEBI:29035"/>
    </cofactor>
</comment>
<feature type="region of interest" description="Disordered" evidence="9">
    <location>
        <begin position="454"/>
        <end position="543"/>
    </location>
</feature>
<dbReference type="InterPro" id="IPR008936">
    <property type="entry name" value="Rho_GTPase_activation_prot"/>
</dbReference>
<feature type="domain" description="N-acetyltransferase" evidence="11">
    <location>
        <begin position="1706"/>
        <end position="1857"/>
    </location>
</feature>
<evidence type="ECO:0000313" key="13">
    <source>
        <dbReference type="Proteomes" id="UP001175271"/>
    </source>
</evidence>
<feature type="compositionally biased region" description="Polar residues" evidence="9">
    <location>
        <begin position="495"/>
        <end position="510"/>
    </location>
</feature>
<dbReference type="InterPro" id="IPR049126">
    <property type="entry name" value="FAN1-like_TPR"/>
</dbReference>
<dbReference type="PROSITE" id="PS51186">
    <property type="entry name" value="GNAT"/>
    <property type="match status" value="1"/>
</dbReference>
<keyword evidence="5 8" id="KW-0378">Hydrolase</keyword>
<dbReference type="SUPFAM" id="SSF48350">
    <property type="entry name" value="GTPase activation domain, GAP"/>
    <property type="match status" value="1"/>
</dbReference>
<keyword evidence="3 8" id="KW-0540">Nuclease</keyword>
<keyword evidence="8" id="KW-0227">DNA damage</keyword>
<dbReference type="Pfam" id="PF00583">
    <property type="entry name" value="Acetyltransf_1"/>
    <property type="match status" value="1"/>
</dbReference>
<feature type="region of interest" description="Disordered" evidence="9">
    <location>
        <begin position="261"/>
        <end position="284"/>
    </location>
</feature>
<dbReference type="GO" id="GO:0036297">
    <property type="term" value="P:interstrand cross-link repair"/>
    <property type="evidence" value="ECO:0007669"/>
    <property type="project" value="InterPro"/>
</dbReference>
<feature type="compositionally biased region" description="Polar residues" evidence="9">
    <location>
        <begin position="799"/>
        <end position="810"/>
    </location>
</feature>
<evidence type="ECO:0000256" key="5">
    <source>
        <dbReference type="ARBA" id="ARBA00022801"/>
    </source>
</evidence>
<evidence type="ECO:0000256" key="2">
    <source>
        <dbReference type="ARBA" id="ARBA00005533"/>
    </source>
</evidence>